<keyword evidence="3" id="KW-1185">Reference proteome</keyword>
<organism evidence="2 3">
    <name type="scientific">Agrobacterium larrymoorei</name>
    <dbReference type="NCBI Taxonomy" id="160699"/>
    <lineage>
        <taxon>Bacteria</taxon>
        <taxon>Pseudomonadati</taxon>
        <taxon>Pseudomonadota</taxon>
        <taxon>Alphaproteobacteria</taxon>
        <taxon>Hyphomicrobiales</taxon>
        <taxon>Rhizobiaceae</taxon>
        <taxon>Rhizobium/Agrobacterium group</taxon>
        <taxon>Agrobacterium</taxon>
    </lineage>
</organism>
<keyword evidence="1" id="KW-0732">Signal</keyword>
<name>A0ABU0UN27_9HYPH</name>
<evidence type="ECO:0000313" key="3">
    <source>
        <dbReference type="Proteomes" id="UP001224781"/>
    </source>
</evidence>
<protein>
    <recommendedName>
        <fullName evidence="4">Methylaspartate ammonia-lyase</fullName>
    </recommendedName>
</protein>
<dbReference type="InterPro" id="IPR008928">
    <property type="entry name" value="6-hairpin_glycosidase_sf"/>
</dbReference>
<dbReference type="SUPFAM" id="SSF48208">
    <property type="entry name" value="Six-hairpin glycosidases"/>
    <property type="match status" value="1"/>
</dbReference>
<gene>
    <name evidence="2" type="ORF">QE408_003504</name>
</gene>
<evidence type="ECO:0008006" key="4">
    <source>
        <dbReference type="Google" id="ProtNLM"/>
    </source>
</evidence>
<evidence type="ECO:0000313" key="2">
    <source>
        <dbReference type="EMBL" id="MDQ1186361.1"/>
    </source>
</evidence>
<evidence type="ECO:0000256" key="1">
    <source>
        <dbReference type="SAM" id="SignalP"/>
    </source>
</evidence>
<dbReference type="Gene3D" id="1.50.10.20">
    <property type="match status" value="1"/>
</dbReference>
<feature type="chain" id="PRO_5045763121" description="Methylaspartate ammonia-lyase" evidence="1">
    <location>
        <begin position="23"/>
        <end position="413"/>
    </location>
</feature>
<dbReference type="Proteomes" id="UP001224781">
    <property type="component" value="Unassembled WGS sequence"/>
</dbReference>
<feature type="signal peptide" evidence="1">
    <location>
        <begin position="1"/>
        <end position="22"/>
    </location>
</feature>
<dbReference type="RefSeq" id="WP_306933278.1">
    <property type="nucleotide sequence ID" value="NZ_JAUTBL010000002.1"/>
</dbReference>
<reference evidence="2 3" key="1">
    <citation type="submission" date="2023-07" db="EMBL/GenBank/DDBJ databases">
        <title>Functional and genomic diversity of the sorghum phyllosphere microbiome.</title>
        <authorList>
            <person name="Shade A."/>
        </authorList>
    </citation>
    <scope>NUCLEOTIDE SEQUENCE [LARGE SCALE GENOMIC DNA]</scope>
    <source>
        <strain evidence="2 3">SORGH_AS_1126</strain>
    </source>
</reference>
<sequence length="413" mass="45871">MTFRFMLLLLALLPLSPLRAFAMQQEQAKELCSSMQKHQDSNAGLIASYPSLPDDERSKALKDVAFVYDNALASMAFLACGDLESAKRIGDGLITAQDHDRHYSDGRLRNAYRSGAMSTPVNLAGWWDEKSARWQEDAYQASTAVGNMAWAALSQLHLYTATGDDRYLQSAKSMARFVSQFDTGNGVTGGFAGFEPSPSRVPWKSTEHNIDVAALGSWLTEIDQDPQWKRLRCSSRDFVLSMYRPGKGFLIGTTSEDIPNVSAGTYLDVQLWPFLAIDPHELPAWKDVRSIIDIKNAVANGYDFNDDRDGVWMEGSAQAALLFTTFGDHGKAEKLLHTIMTNRDQSTGLILATDRPQISTKLTVGADGSGGDFNYYRWPHLGATAWTVLAMMDFNPFVDQRGRHAVRDRKQCS</sequence>
<proteinExistence type="predicted"/>
<accession>A0ABU0UN27</accession>
<dbReference type="EMBL" id="JAUTBL010000002">
    <property type="protein sequence ID" value="MDQ1186361.1"/>
    <property type="molecule type" value="Genomic_DNA"/>
</dbReference>
<comment type="caution">
    <text evidence="2">The sequence shown here is derived from an EMBL/GenBank/DDBJ whole genome shotgun (WGS) entry which is preliminary data.</text>
</comment>